<sequence>MFSRLKACFLSIAFISIASNAYAQDFPNKPIHLIVPFTAGGVLDTLARTIGAELSKKIGESVVIENKTGASGNIGTSYLARAKPDGYTIGMGTIATHGINPALYKDQLPYDPRADFQPLALVAEQTNIVLVNQEMPVTSIPELIEYAKTSKEGLSYGSAGNGSSQHLAGQLFKLQTNIDLLHIPYRGSVPSLVDLAANRIQLMFVDIPAALPFIQNNSVRPIAVTAKTRSPAFPELPTIAEQGIEDFQVRAWFGVFAPANTPAPIVSFLSENIMEIMQRPDIQDKLKELGIDPKSEGPELFNNYMENELVRWAEIIEQANITL</sequence>
<protein>
    <submittedName>
        <fullName evidence="3">Tripartite tricarboxylate transporter substrate binding protein</fullName>
    </submittedName>
</protein>
<comment type="caution">
    <text evidence="3">The sequence shown here is derived from an EMBL/GenBank/DDBJ whole genome shotgun (WGS) entry which is preliminary data.</text>
</comment>
<gene>
    <name evidence="3" type="ORF">LMS43_14020</name>
</gene>
<keyword evidence="2" id="KW-0732">Signal</keyword>
<dbReference type="EMBL" id="JAJHNU010000004">
    <property type="protein sequence ID" value="MDN4122407.1"/>
    <property type="molecule type" value="Genomic_DNA"/>
</dbReference>
<accession>A0ABT8EM70</accession>
<dbReference type="CDD" id="cd13578">
    <property type="entry name" value="PBP2_Bug27"/>
    <property type="match status" value="1"/>
</dbReference>
<evidence type="ECO:0000256" key="1">
    <source>
        <dbReference type="ARBA" id="ARBA00006987"/>
    </source>
</evidence>
<dbReference type="RefSeq" id="WP_266123373.1">
    <property type="nucleotide sequence ID" value="NZ_JAJHNU010000004.1"/>
</dbReference>
<dbReference type="InterPro" id="IPR042100">
    <property type="entry name" value="Bug_dom1"/>
</dbReference>
<organism evidence="3 4">
    <name type="scientific">Alcaligenes endophyticus</name>
    <dbReference type="NCBI Taxonomy" id="1929088"/>
    <lineage>
        <taxon>Bacteria</taxon>
        <taxon>Pseudomonadati</taxon>
        <taxon>Pseudomonadota</taxon>
        <taxon>Betaproteobacteria</taxon>
        <taxon>Burkholderiales</taxon>
        <taxon>Alcaligenaceae</taxon>
        <taxon>Alcaligenes</taxon>
    </lineage>
</organism>
<keyword evidence="4" id="KW-1185">Reference proteome</keyword>
<dbReference type="PANTHER" id="PTHR42928:SF5">
    <property type="entry name" value="BLR1237 PROTEIN"/>
    <property type="match status" value="1"/>
</dbReference>
<name>A0ABT8EM70_9BURK</name>
<evidence type="ECO:0000256" key="2">
    <source>
        <dbReference type="SAM" id="SignalP"/>
    </source>
</evidence>
<dbReference type="Proteomes" id="UP001168613">
    <property type="component" value="Unassembled WGS sequence"/>
</dbReference>
<dbReference type="PIRSF" id="PIRSF017082">
    <property type="entry name" value="YflP"/>
    <property type="match status" value="1"/>
</dbReference>
<dbReference type="PANTHER" id="PTHR42928">
    <property type="entry name" value="TRICARBOXYLATE-BINDING PROTEIN"/>
    <property type="match status" value="1"/>
</dbReference>
<feature type="chain" id="PRO_5046902925" evidence="2">
    <location>
        <begin position="24"/>
        <end position="323"/>
    </location>
</feature>
<evidence type="ECO:0000313" key="4">
    <source>
        <dbReference type="Proteomes" id="UP001168613"/>
    </source>
</evidence>
<comment type="similarity">
    <text evidence="1">Belongs to the UPF0065 (bug) family.</text>
</comment>
<dbReference type="InterPro" id="IPR005064">
    <property type="entry name" value="BUG"/>
</dbReference>
<evidence type="ECO:0000313" key="3">
    <source>
        <dbReference type="EMBL" id="MDN4122407.1"/>
    </source>
</evidence>
<dbReference type="Gene3D" id="3.40.190.10">
    <property type="entry name" value="Periplasmic binding protein-like II"/>
    <property type="match status" value="1"/>
</dbReference>
<reference evidence="3" key="1">
    <citation type="submission" date="2021-11" db="EMBL/GenBank/DDBJ databases">
        <title>Draft genome sequence of Alcaligenes endophyticus type strain CCUG 75668T.</title>
        <authorList>
            <person name="Salva-Serra F."/>
            <person name="Duran R.E."/>
            <person name="Seeger M."/>
            <person name="Moore E.R.B."/>
            <person name="Jaen-Luchoro D."/>
        </authorList>
    </citation>
    <scope>NUCLEOTIDE SEQUENCE</scope>
    <source>
        <strain evidence="3">CCUG 75668</strain>
    </source>
</reference>
<dbReference type="Pfam" id="PF03401">
    <property type="entry name" value="TctC"/>
    <property type="match status" value="1"/>
</dbReference>
<feature type="signal peptide" evidence="2">
    <location>
        <begin position="1"/>
        <end position="23"/>
    </location>
</feature>
<proteinExistence type="inferred from homology"/>
<dbReference type="SUPFAM" id="SSF53850">
    <property type="entry name" value="Periplasmic binding protein-like II"/>
    <property type="match status" value="1"/>
</dbReference>
<dbReference type="Gene3D" id="3.40.190.150">
    <property type="entry name" value="Bordetella uptake gene, domain 1"/>
    <property type="match status" value="1"/>
</dbReference>